<dbReference type="PROSITE" id="PS51104">
    <property type="entry name" value="PTS_EIIC_TYPE_2"/>
    <property type="match status" value="1"/>
</dbReference>
<evidence type="ECO:0000256" key="1">
    <source>
        <dbReference type="ARBA" id="ARBA00004651"/>
    </source>
</evidence>
<gene>
    <name evidence="11" type="ORF">RWE15_03935</name>
</gene>
<keyword evidence="3" id="KW-1003">Cell membrane</keyword>
<sequence length="169" mass="17741">MVWFPSTWGGPVNKAAYAFCLGAMANGNFIPYATFASVKMVSAFSVTGAIMFGKQYFNKQEQEIGKQTWILGLAGITEGAIPFAVGDPFRVIPSLIVGSAVTGAIVAFLGVGLDVPGAGIFSLALLEGQPILLAGVIWFGAAIIGALISMFLLIVTRKGKLRKQGIQAR</sequence>
<keyword evidence="6 9" id="KW-0812">Transmembrane</keyword>
<name>A0ABU5C3K2_9BACI</name>
<evidence type="ECO:0000256" key="7">
    <source>
        <dbReference type="ARBA" id="ARBA00022989"/>
    </source>
</evidence>
<dbReference type="InterPro" id="IPR013014">
    <property type="entry name" value="PTS_EIIC_2"/>
</dbReference>
<organism evidence="11 12">
    <name type="scientific">Tigheibacillus halophilus</name>
    <dbReference type="NCBI Taxonomy" id="361280"/>
    <lineage>
        <taxon>Bacteria</taxon>
        <taxon>Bacillati</taxon>
        <taxon>Bacillota</taxon>
        <taxon>Bacilli</taxon>
        <taxon>Bacillales</taxon>
        <taxon>Bacillaceae</taxon>
        <taxon>Tigheibacillus</taxon>
    </lineage>
</organism>
<feature type="transmembrane region" description="Helical" evidence="9">
    <location>
        <begin position="91"/>
        <end position="111"/>
    </location>
</feature>
<protein>
    <recommendedName>
        <fullName evidence="10">PTS EIIC type-2 domain-containing protein</fullName>
    </recommendedName>
</protein>
<comment type="subcellular location">
    <subcellularLocation>
        <location evidence="1">Cell membrane</location>
        <topology evidence="1">Multi-pass membrane protein</topology>
    </subcellularLocation>
</comment>
<evidence type="ECO:0000256" key="4">
    <source>
        <dbReference type="ARBA" id="ARBA00022597"/>
    </source>
</evidence>
<accession>A0ABU5C3K2</accession>
<dbReference type="PANTHER" id="PTHR30505:SF28">
    <property type="entry name" value="PTS SYSTEM 2-O-ALPHA-MANNOSYL-D-GLYCERATE-SPECIFIC EIIABC COMPONENT"/>
    <property type="match status" value="1"/>
</dbReference>
<dbReference type="InterPro" id="IPR050864">
    <property type="entry name" value="Bacterial_PTS_Sugar_Transport"/>
</dbReference>
<evidence type="ECO:0000256" key="6">
    <source>
        <dbReference type="ARBA" id="ARBA00022692"/>
    </source>
</evidence>
<evidence type="ECO:0000259" key="10">
    <source>
        <dbReference type="PROSITE" id="PS51104"/>
    </source>
</evidence>
<evidence type="ECO:0000256" key="9">
    <source>
        <dbReference type="SAM" id="Phobius"/>
    </source>
</evidence>
<keyword evidence="5" id="KW-0598">Phosphotransferase system</keyword>
<evidence type="ECO:0000256" key="2">
    <source>
        <dbReference type="ARBA" id="ARBA00022448"/>
    </source>
</evidence>
<keyword evidence="12" id="KW-1185">Reference proteome</keyword>
<evidence type="ECO:0000313" key="11">
    <source>
        <dbReference type="EMBL" id="MDY0393750.1"/>
    </source>
</evidence>
<keyword evidence="8 9" id="KW-0472">Membrane</keyword>
<proteinExistence type="predicted"/>
<evidence type="ECO:0000313" key="12">
    <source>
        <dbReference type="Proteomes" id="UP001281447"/>
    </source>
</evidence>
<reference evidence="11 12" key="1">
    <citation type="submission" date="2023-10" db="EMBL/GenBank/DDBJ databases">
        <title>Virgibacillus halophilus 5B73C genome.</title>
        <authorList>
            <person name="Miliotis G."/>
            <person name="Sengupta P."/>
            <person name="Hameed A."/>
            <person name="Chuvochina M."/>
            <person name="Mcdonagh F."/>
            <person name="Simpson A.C."/>
            <person name="Singh N.K."/>
            <person name="Rekha P.D."/>
            <person name="Raman K."/>
            <person name="Hugenholtz P."/>
            <person name="Venkateswaran K."/>
        </authorList>
    </citation>
    <scope>NUCLEOTIDE SEQUENCE [LARGE SCALE GENOMIC DNA]</scope>
    <source>
        <strain evidence="11 12">5B73C</strain>
    </source>
</reference>
<keyword evidence="2" id="KW-0813">Transport</keyword>
<dbReference type="Proteomes" id="UP001281447">
    <property type="component" value="Unassembled WGS sequence"/>
</dbReference>
<feature type="transmembrane region" description="Helical" evidence="9">
    <location>
        <begin position="131"/>
        <end position="155"/>
    </location>
</feature>
<keyword evidence="4" id="KW-0762">Sugar transport</keyword>
<comment type="caution">
    <text evidence="11">The sequence shown here is derived from an EMBL/GenBank/DDBJ whole genome shotgun (WGS) entry which is preliminary data.</text>
</comment>
<evidence type="ECO:0000256" key="3">
    <source>
        <dbReference type="ARBA" id="ARBA00022475"/>
    </source>
</evidence>
<evidence type="ECO:0000256" key="5">
    <source>
        <dbReference type="ARBA" id="ARBA00022683"/>
    </source>
</evidence>
<keyword evidence="7 9" id="KW-1133">Transmembrane helix</keyword>
<dbReference type="PANTHER" id="PTHR30505">
    <property type="entry name" value="FRUCTOSE-LIKE PERMEASE"/>
    <property type="match status" value="1"/>
</dbReference>
<evidence type="ECO:0000256" key="8">
    <source>
        <dbReference type="ARBA" id="ARBA00023136"/>
    </source>
</evidence>
<dbReference type="EMBL" id="JAWDIP010000003">
    <property type="protein sequence ID" value="MDY0393750.1"/>
    <property type="molecule type" value="Genomic_DNA"/>
</dbReference>
<feature type="domain" description="PTS EIIC type-2" evidence="10">
    <location>
        <begin position="1"/>
        <end position="169"/>
    </location>
</feature>